<comment type="caution">
    <text evidence="2">The sequence shown here is derived from an EMBL/GenBank/DDBJ whole genome shotgun (WGS) entry which is preliminary data.</text>
</comment>
<gene>
    <name evidence="2" type="ORF">F5050DRAFT_1581863</name>
</gene>
<reference evidence="2" key="1">
    <citation type="submission" date="2022-08" db="EMBL/GenBank/DDBJ databases">
        <authorList>
            <consortium name="DOE Joint Genome Institute"/>
            <person name="Min B."/>
            <person name="Riley R."/>
            <person name="Sierra-Patev S."/>
            <person name="Naranjo-Ortiz M."/>
            <person name="Looney B."/>
            <person name="Konkel Z."/>
            <person name="Slot J.C."/>
            <person name="Sakamoto Y."/>
            <person name="Steenwyk J.L."/>
            <person name="Rokas A."/>
            <person name="Carro J."/>
            <person name="Camarero S."/>
            <person name="Ferreira P."/>
            <person name="Molpeceres G."/>
            <person name="Ruiz-Duenas F.J."/>
            <person name="Serrano A."/>
            <person name="Henrissat B."/>
            <person name="Drula E."/>
            <person name="Hughes K.W."/>
            <person name="Mata J.L."/>
            <person name="Ishikawa N.K."/>
            <person name="Vargas-Isla R."/>
            <person name="Ushijima S."/>
            <person name="Smith C.A."/>
            <person name="Ahrendt S."/>
            <person name="Andreopoulos W."/>
            <person name="He G."/>
            <person name="Labutti K."/>
            <person name="Lipzen A."/>
            <person name="Ng V."/>
            <person name="Sandor L."/>
            <person name="Barry K."/>
            <person name="Martinez A.T."/>
            <person name="Xiao Y."/>
            <person name="Gibbons J.G."/>
            <person name="Terashima K."/>
            <person name="Hibbett D.S."/>
            <person name="Grigoriev I.V."/>
        </authorList>
    </citation>
    <scope>NUCLEOTIDE SEQUENCE</scope>
    <source>
        <strain evidence="2">TFB10827</strain>
    </source>
</reference>
<feature type="compositionally biased region" description="Low complexity" evidence="1">
    <location>
        <begin position="75"/>
        <end position="88"/>
    </location>
</feature>
<dbReference type="Proteomes" id="UP001163828">
    <property type="component" value="Unassembled WGS sequence"/>
</dbReference>
<dbReference type="EMBL" id="MU791130">
    <property type="protein sequence ID" value="KAJ3991172.1"/>
    <property type="molecule type" value="Genomic_DNA"/>
</dbReference>
<keyword evidence="3" id="KW-1185">Reference proteome</keyword>
<evidence type="ECO:0000313" key="2">
    <source>
        <dbReference type="EMBL" id="KAJ3991172.1"/>
    </source>
</evidence>
<protein>
    <submittedName>
        <fullName evidence="2">Uncharacterized protein</fullName>
    </submittedName>
</protein>
<organism evidence="2 3">
    <name type="scientific">Lentinula boryana</name>
    <dbReference type="NCBI Taxonomy" id="40481"/>
    <lineage>
        <taxon>Eukaryota</taxon>
        <taxon>Fungi</taxon>
        <taxon>Dikarya</taxon>
        <taxon>Basidiomycota</taxon>
        <taxon>Agaricomycotina</taxon>
        <taxon>Agaricomycetes</taxon>
        <taxon>Agaricomycetidae</taxon>
        <taxon>Agaricales</taxon>
        <taxon>Marasmiineae</taxon>
        <taxon>Omphalotaceae</taxon>
        <taxon>Lentinula</taxon>
    </lineage>
</organism>
<proteinExistence type="predicted"/>
<name>A0ABQ8PY33_9AGAR</name>
<evidence type="ECO:0000256" key="1">
    <source>
        <dbReference type="SAM" id="MobiDB-lite"/>
    </source>
</evidence>
<feature type="non-terminal residue" evidence="2">
    <location>
        <position position="174"/>
    </location>
</feature>
<sequence length="174" mass="20313">MKHREYFIRKNDLLTTVYENDDSLLISEIMSGAPTIWETILTTQVYQTTVELQSAIKFHEETLMSLPSEMGKLFNSNSNWDNNRSNSSKPSQYSTRNYRIGTRTDFPPPGFPPDDLNISKRHQTPEERGVRACRWCGSFKHWDDECKHQQKKTARTRLAVTTMENLQAQDDYDD</sequence>
<accession>A0ABQ8PY33</accession>
<evidence type="ECO:0000313" key="3">
    <source>
        <dbReference type="Proteomes" id="UP001163828"/>
    </source>
</evidence>
<feature type="region of interest" description="Disordered" evidence="1">
    <location>
        <begin position="75"/>
        <end position="95"/>
    </location>
</feature>